<dbReference type="Pfam" id="PF12833">
    <property type="entry name" value="HTH_18"/>
    <property type="match status" value="1"/>
</dbReference>
<evidence type="ECO:0000313" key="7">
    <source>
        <dbReference type="Proteomes" id="UP001611383"/>
    </source>
</evidence>
<dbReference type="SUPFAM" id="SSF51215">
    <property type="entry name" value="Regulatory protein AraC"/>
    <property type="match status" value="1"/>
</dbReference>
<dbReference type="RefSeq" id="WP_395820068.1">
    <property type="nucleotide sequence ID" value="NZ_CP043494.1"/>
</dbReference>
<sequence>MALTSSSRFWRDPQLPWLEARVVTDGRDFCHAAHAHETFSIGAIMSGRSTYRNGRWQDVVGAGSTVIMNPGDVHACNPIGDAPWAYLMLYIDVAWLGARQAELGLGANDDFRPFSAKQNQAPELHRQILGLYQILANEAQDPLAREQAMVTFAGQLHTALSSVGAEVSACDPRLRRAEQYIRAHCLQPISLDDICTAAGLSASHLIRTFKRRYGLTPHEFVVNGRIQYARRELRQGRPIAEVAQAAGFADQAHLQRTFKRYLAATPGHYQASSR</sequence>
<dbReference type="EMBL" id="CP043494">
    <property type="protein sequence ID" value="WNG45382.1"/>
    <property type="molecule type" value="Genomic_DNA"/>
</dbReference>
<name>A0ABY9WUE7_9BACT</name>
<gene>
    <name evidence="6" type="ORF">F0U60_15680</name>
</gene>
<dbReference type="InterPro" id="IPR018060">
    <property type="entry name" value="HTH_AraC"/>
</dbReference>
<dbReference type="InterPro" id="IPR009057">
    <property type="entry name" value="Homeodomain-like_sf"/>
</dbReference>
<dbReference type="InterPro" id="IPR050204">
    <property type="entry name" value="AraC_XylS_family_regulators"/>
</dbReference>
<evidence type="ECO:0000259" key="5">
    <source>
        <dbReference type="PROSITE" id="PS01124"/>
    </source>
</evidence>
<organism evidence="6 7">
    <name type="scientific">Archangium minus</name>
    <dbReference type="NCBI Taxonomy" id="83450"/>
    <lineage>
        <taxon>Bacteria</taxon>
        <taxon>Pseudomonadati</taxon>
        <taxon>Myxococcota</taxon>
        <taxon>Myxococcia</taxon>
        <taxon>Myxococcales</taxon>
        <taxon>Cystobacterineae</taxon>
        <taxon>Archangiaceae</taxon>
        <taxon>Archangium</taxon>
    </lineage>
</organism>
<dbReference type="Pfam" id="PF02311">
    <property type="entry name" value="AraC_binding"/>
    <property type="match status" value="1"/>
</dbReference>
<protein>
    <submittedName>
        <fullName evidence="6">AraC family transcriptional regulator</fullName>
    </submittedName>
</protein>
<evidence type="ECO:0000256" key="4">
    <source>
        <dbReference type="ARBA" id="ARBA00023163"/>
    </source>
</evidence>
<keyword evidence="7" id="KW-1185">Reference proteome</keyword>
<dbReference type="Proteomes" id="UP001611383">
    <property type="component" value="Chromosome"/>
</dbReference>
<keyword evidence="1" id="KW-0805">Transcription regulation</keyword>
<dbReference type="InterPro" id="IPR037923">
    <property type="entry name" value="HTH-like"/>
</dbReference>
<keyword evidence="4" id="KW-0804">Transcription</keyword>
<dbReference type="InterPro" id="IPR018062">
    <property type="entry name" value="HTH_AraC-typ_CS"/>
</dbReference>
<evidence type="ECO:0000256" key="2">
    <source>
        <dbReference type="ARBA" id="ARBA00023125"/>
    </source>
</evidence>
<dbReference type="PROSITE" id="PS01124">
    <property type="entry name" value="HTH_ARAC_FAMILY_2"/>
    <property type="match status" value="1"/>
</dbReference>
<keyword evidence="2" id="KW-0238">DNA-binding</keyword>
<dbReference type="SMART" id="SM00342">
    <property type="entry name" value="HTH_ARAC"/>
    <property type="match status" value="1"/>
</dbReference>
<evidence type="ECO:0000313" key="6">
    <source>
        <dbReference type="EMBL" id="WNG45382.1"/>
    </source>
</evidence>
<feature type="domain" description="HTH araC/xylS-type" evidence="5">
    <location>
        <begin position="175"/>
        <end position="272"/>
    </location>
</feature>
<accession>A0ABY9WUE7</accession>
<proteinExistence type="predicted"/>
<keyword evidence="3" id="KW-0010">Activator</keyword>
<dbReference type="PROSITE" id="PS00041">
    <property type="entry name" value="HTH_ARAC_FAMILY_1"/>
    <property type="match status" value="1"/>
</dbReference>
<evidence type="ECO:0000256" key="3">
    <source>
        <dbReference type="ARBA" id="ARBA00023159"/>
    </source>
</evidence>
<evidence type="ECO:0000256" key="1">
    <source>
        <dbReference type="ARBA" id="ARBA00023015"/>
    </source>
</evidence>
<dbReference type="SUPFAM" id="SSF46689">
    <property type="entry name" value="Homeodomain-like"/>
    <property type="match status" value="2"/>
</dbReference>
<reference evidence="6 7" key="1">
    <citation type="submission" date="2019-08" db="EMBL/GenBank/DDBJ databases">
        <title>Archangium and Cystobacter genomes.</title>
        <authorList>
            <person name="Chen I.-C.K."/>
            <person name="Wielgoss S."/>
        </authorList>
    </citation>
    <scope>NUCLEOTIDE SEQUENCE [LARGE SCALE GENOMIC DNA]</scope>
    <source>
        <strain evidence="6 7">Cbm 6</strain>
    </source>
</reference>
<dbReference type="PANTHER" id="PTHR46796">
    <property type="entry name" value="HTH-TYPE TRANSCRIPTIONAL ACTIVATOR RHAS-RELATED"/>
    <property type="match status" value="1"/>
</dbReference>
<dbReference type="Gene3D" id="1.10.10.60">
    <property type="entry name" value="Homeodomain-like"/>
    <property type="match status" value="1"/>
</dbReference>
<dbReference type="InterPro" id="IPR003313">
    <property type="entry name" value="AraC-bd"/>
</dbReference>